<dbReference type="EMBL" id="FP929054">
    <property type="protein sequence ID" value="CBL23888.1"/>
    <property type="molecule type" value="Genomic_DNA"/>
</dbReference>
<sequence>MADGSIIIDTRIDTGGVSKGMNAVKAGMTRISAQVSKMGDSAKSSFQRQITAITDLYQNYEKQERKVSELKSKLEELSKVRIETEEYKKLKDDMKALENEFEKVETKQREWLEMGFSIDSAPLKELDKQMDGIWADIDRLQRKQKEMQASGRAYVNPASTDEYKGTAEKYNAESQKLERMNGRLYSSYNNLKNKVEEYRQKNSRLVQVMQNLQKAAARVGMVVKNMGSALRSAGSSIKSMVSAMKKAVENMFNLNKQTNRSRMSLSRMLGMSLLFSGVFRAVSAVSDGVKTGFENLAQYSNSTNSAISSLMSSMTRLKNSFATAFAPVLTVVAPSMSRFIDMISRAITYVGMFVAALTGQNSFVKAVGVQEDYAASLDKTSKNAKKASKQTKSYLSSLDEVHKASTSGSAGTDDSGGYKAPTPGQMFETVPIANSIKGIADKIKKLIKSEDWEGLGAYIASGINKGLKKVYDAINWKKVGPKITKFCNAFTRTFNSLVNHIDWDLMGRTVGAGINTIVNTLNLLITGINWKNLGKKFATGIAGFVREVNWNNLGQLIGNRFMIAWNIFNGMVHSLPYKEIGQAVADGLNGICSRISFREIADTLATGLNGAFTTLYSFTRRFDWTGLVNNIAGGINTFISEFDWKNNGRKLEAFLNSLCSSLVDMAEKTDWEAFGQGIGEMLGQINWVKHLKQAITAITRTLGGLFEGLEASGTAGKIAAFLGKAFIAVKIADITGIGSLVKFLVTTIGKKLITEESVQALAGNISNLTNGALAGSTSGIATFASSLGSLVGTAGAITLVTAGTVMLTKKIAELVETAQGGNGILTQTGGYLHDYAGKMGEAHAITNKQVEELWALVEADETAGKSNSEMYDSMVQKLGEYGVSAEKATQILEQYGAQAGVSSAFVEEMTGKVQALGKGFSESSSTIDTSSITVKESIKGIRSVLYDLSVSSSEYAGTYRGVLEVFNNTSGSAANAQDAFNIVYNALKEAGVPLDELNKKLAQEFPSAAQATKSSVDSSIVEAQKTVSSSTGKMKTDAETNLAGVKKAAEDASGGVNTTTVTNWGNSASEVKKNLDKMKQTANLKLGEMQKTVDSHFSGQYNTMTNKWKWAGERIAQIISEIIRNTERSLEGLAREMKSIGTRMGNNLANGISNATSGITRTLNNVVGKVNSTIGNINSSLSGIERAFSFSYDVTGPTGNRRWGYYNMSLPRVNTIPYLAKGAVIPPRSEFLAVLGDQKQGNNIEAPEALLRKIVREETGGQQSSGNYRFTAQINRRTVFDEIIEEAKLRQNTSGRNPFELA</sequence>
<feature type="coiled-coil region" evidence="1">
    <location>
        <begin position="53"/>
        <end position="114"/>
    </location>
</feature>
<feature type="compositionally biased region" description="Low complexity" evidence="2">
    <location>
        <begin position="405"/>
        <end position="417"/>
    </location>
</feature>
<feature type="region of interest" description="Disordered" evidence="2">
    <location>
        <begin position="405"/>
        <end position="424"/>
    </location>
</feature>
<protein>
    <recommendedName>
        <fullName evidence="5">Tape measure domain</fullName>
    </recommendedName>
</protein>
<dbReference type="RefSeq" id="WP_015542661.1">
    <property type="nucleotide sequence ID" value="NC_021022.1"/>
</dbReference>
<evidence type="ECO:0000313" key="3">
    <source>
        <dbReference type="EMBL" id="CBL23888.1"/>
    </source>
</evidence>
<proteinExistence type="predicted"/>
<evidence type="ECO:0000256" key="2">
    <source>
        <dbReference type="SAM" id="MobiDB-lite"/>
    </source>
</evidence>
<dbReference type="PATRIC" id="fig|657314.3.peg.2428"/>
<keyword evidence="1" id="KW-0175">Coiled coil</keyword>
<organism evidence="3 4">
    <name type="scientific">Blautia obeum A2-162</name>
    <dbReference type="NCBI Taxonomy" id="657314"/>
    <lineage>
        <taxon>Bacteria</taxon>
        <taxon>Bacillati</taxon>
        <taxon>Bacillota</taxon>
        <taxon>Clostridia</taxon>
        <taxon>Lachnospirales</taxon>
        <taxon>Lachnospiraceae</taxon>
        <taxon>Blautia</taxon>
    </lineage>
</organism>
<dbReference type="Proteomes" id="UP000008955">
    <property type="component" value="Chromosome"/>
</dbReference>
<evidence type="ECO:0008006" key="5">
    <source>
        <dbReference type="Google" id="ProtNLM"/>
    </source>
</evidence>
<evidence type="ECO:0000313" key="4">
    <source>
        <dbReference type="Proteomes" id="UP000008955"/>
    </source>
</evidence>
<dbReference type="KEGG" id="rob:CK5_25870"/>
<evidence type="ECO:0000256" key="1">
    <source>
        <dbReference type="SAM" id="Coils"/>
    </source>
</evidence>
<dbReference type="HOGENOM" id="CLU_261134_0_0_9"/>
<reference evidence="3 4" key="1">
    <citation type="submission" date="2010-03" db="EMBL/GenBank/DDBJ databases">
        <title>The genome sequence of Ruminococcus obeum A2-162.</title>
        <authorList>
            <consortium name="metaHIT consortium -- http://www.metahit.eu/"/>
            <person name="Pajon A."/>
            <person name="Turner K."/>
            <person name="Parkhill J."/>
            <person name="Duncan S."/>
            <person name="Flint H."/>
        </authorList>
    </citation>
    <scope>NUCLEOTIDE SEQUENCE [LARGE SCALE GENOMIC DNA]</scope>
    <source>
        <strain evidence="3 4">A2-162</strain>
    </source>
</reference>
<keyword evidence="4" id="KW-1185">Reference proteome</keyword>
<feature type="coiled-coil region" evidence="1">
    <location>
        <begin position="160"/>
        <end position="215"/>
    </location>
</feature>
<dbReference type="SUPFAM" id="SSF58104">
    <property type="entry name" value="Methyl-accepting chemotaxis protein (MCP) signaling domain"/>
    <property type="match status" value="1"/>
</dbReference>
<reference evidence="3 4" key="2">
    <citation type="submission" date="2010-03" db="EMBL/GenBank/DDBJ databases">
        <authorList>
            <person name="Pajon A."/>
        </authorList>
    </citation>
    <scope>NUCLEOTIDE SEQUENCE [LARGE SCALE GENOMIC DNA]</scope>
    <source>
        <strain evidence="3 4">A2-162</strain>
    </source>
</reference>
<gene>
    <name evidence="3" type="ORF">CK5_25870</name>
</gene>
<name>D4LSY0_9FIRM</name>
<accession>D4LSY0</accession>